<reference evidence="4" key="1">
    <citation type="journal article" date="2023" name="Mol. Phylogenet. Evol.">
        <title>Genome-scale phylogeny and comparative genomics of the fungal order Sordariales.</title>
        <authorList>
            <person name="Hensen N."/>
            <person name="Bonometti L."/>
            <person name="Westerberg I."/>
            <person name="Brannstrom I.O."/>
            <person name="Guillou S."/>
            <person name="Cros-Aarteil S."/>
            <person name="Calhoun S."/>
            <person name="Haridas S."/>
            <person name="Kuo A."/>
            <person name="Mondo S."/>
            <person name="Pangilinan J."/>
            <person name="Riley R."/>
            <person name="LaButti K."/>
            <person name="Andreopoulos B."/>
            <person name="Lipzen A."/>
            <person name="Chen C."/>
            <person name="Yan M."/>
            <person name="Daum C."/>
            <person name="Ng V."/>
            <person name="Clum A."/>
            <person name="Steindorff A."/>
            <person name="Ohm R.A."/>
            <person name="Martin F."/>
            <person name="Silar P."/>
            <person name="Natvig D.O."/>
            <person name="Lalanne C."/>
            <person name="Gautier V."/>
            <person name="Ament-Velasquez S.L."/>
            <person name="Kruys A."/>
            <person name="Hutchinson M.I."/>
            <person name="Powell A.J."/>
            <person name="Barry K."/>
            <person name="Miller A.N."/>
            <person name="Grigoriev I.V."/>
            <person name="Debuchy R."/>
            <person name="Gladieux P."/>
            <person name="Hiltunen Thoren M."/>
            <person name="Johannesson H."/>
        </authorList>
    </citation>
    <scope>NUCLEOTIDE SEQUENCE</scope>
    <source>
        <strain evidence="4">PSN293</strain>
    </source>
</reference>
<feature type="coiled-coil region" evidence="2">
    <location>
        <begin position="154"/>
        <end position="181"/>
    </location>
</feature>
<feature type="region of interest" description="Disordered" evidence="3">
    <location>
        <begin position="378"/>
        <end position="476"/>
    </location>
</feature>
<evidence type="ECO:0000313" key="5">
    <source>
        <dbReference type="Proteomes" id="UP001301769"/>
    </source>
</evidence>
<name>A0AAN6YIE8_9PEZI</name>
<dbReference type="InterPro" id="IPR007590">
    <property type="entry name" value="Saf4/Yju2"/>
</dbReference>
<feature type="compositionally biased region" description="Basic and acidic residues" evidence="3">
    <location>
        <begin position="284"/>
        <end position="293"/>
    </location>
</feature>
<dbReference type="EMBL" id="MU858046">
    <property type="protein sequence ID" value="KAK4219889.1"/>
    <property type="molecule type" value="Genomic_DNA"/>
</dbReference>
<dbReference type="PANTHER" id="PTHR12111:SF2">
    <property type="entry name" value="SPLICING FACTOR YJU2B-RELATED"/>
    <property type="match status" value="1"/>
</dbReference>
<feature type="compositionally biased region" description="Low complexity" evidence="3">
    <location>
        <begin position="406"/>
        <end position="432"/>
    </location>
</feature>
<dbReference type="GO" id="GO:0071014">
    <property type="term" value="C:post-mRNA release spliceosomal complex"/>
    <property type="evidence" value="ECO:0007669"/>
    <property type="project" value="TreeGrafter"/>
</dbReference>
<dbReference type="GO" id="GO:0000398">
    <property type="term" value="P:mRNA splicing, via spliceosome"/>
    <property type="evidence" value="ECO:0007669"/>
    <property type="project" value="InterPro"/>
</dbReference>
<gene>
    <name evidence="4" type="ORF">QBC37DRAFT_73232</name>
</gene>
<protein>
    <submittedName>
        <fullName evidence="4">DUF572 domain-protein</fullName>
    </submittedName>
</protein>
<feature type="region of interest" description="Disordered" evidence="3">
    <location>
        <begin position="275"/>
        <end position="308"/>
    </location>
</feature>
<dbReference type="Pfam" id="PF04502">
    <property type="entry name" value="Saf4_Yju2"/>
    <property type="match status" value="1"/>
</dbReference>
<keyword evidence="5" id="KW-1185">Reference proteome</keyword>
<evidence type="ECO:0000256" key="3">
    <source>
        <dbReference type="SAM" id="MobiDB-lite"/>
    </source>
</evidence>
<evidence type="ECO:0000256" key="1">
    <source>
        <dbReference type="ARBA" id="ARBA00005595"/>
    </source>
</evidence>
<organism evidence="4 5">
    <name type="scientific">Rhypophila decipiens</name>
    <dbReference type="NCBI Taxonomy" id="261697"/>
    <lineage>
        <taxon>Eukaryota</taxon>
        <taxon>Fungi</taxon>
        <taxon>Dikarya</taxon>
        <taxon>Ascomycota</taxon>
        <taxon>Pezizomycotina</taxon>
        <taxon>Sordariomycetes</taxon>
        <taxon>Sordariomycetidae</taxon>
        <taxon>Sordariales</taxon>
        <taxon>Naviculisporaceae</taxon>
        <taxon>Rhypophila</taxon>
    </lineage>
</organism>
<evidence type="ECO:0000313" key="4">
    <source>
        <dbReference type="EMBL" id="KAK4219889.1"/>
    </source>
</evidence>
<accession>A0AAN6YIE8</accession>
<sequence>MQGFNMGRYVPPEQEGVISGNALNKKHPLGARASKLASQGILTVRFEMPFAVWCSHCPAPTIIGQGVRFNAEKKRVGYYHSSPIFSFRIKHNVCGGEIEIRTDPQNARYVVVSGGKARDTGSEEKDDSLVKTGVFAIPTPEERADLRESAFGKLEKTIADREQLEDARQRINELQDTAHRQWEDPYAQNSRLRKAFRVGRHEREKEAVRTEDLRDRMSLGIELLPGTEEDARRAALVDFGRRIDEEDKDSHDGDTTSDIAARSAKMDKVLARPLFDTKPCSTKESPKLRDEQLGHIGNSSLSSSSKKEHLSGLLKSEIAAARTRENLISEIVGNTRATKDPFLDFDFTSNSRKYKEKGSNSFLPGFLLKKKKKKMKKRTAAEAELDDDNTSEGDSGKTSAVRGENSPTSASAVVAIPAPSSKDINENNNNNGNDHDERGDRRRRPPQKHAQQERPTTTTAFTGLVSYGSDSDYSDF</sequence>
<dbReference type="Proteomes" id="UP001301769">
    <property type="component" value="Unassembled WGS sequence"/>
</dbReference>
<comment type="similarity">
    <text evidence="1">Belongs to the CWC16 family.</text>
</comment>
<dbReference type="AlphaFoldDB" id="A0AAN6YIE8"/>
<comment type="caution">
    <text evidence="4">The sequence shown here is derived from an EMBL/GenBank/DDBJ whole genome shotgun (WGS) entry which is preliminary data.</text>
</comment>
<keyword evidence="2" id="KW-0175">Coiled coil</keyword>
<reference evidence="4" key="2">
    <citation type="submission" date="2023-05" db="EMBL/GenBank/DDBJ databases">
        <authorList>
            <consortium name="Lawrence Berkeley National Laboratory"/>
            <person name="Steindorff A."/>
            <person name="Hensen N."/>
            <person name="Bonometti L."/>
            <person name="Westerberg I."/>
            <person name="Brannstrom I.O."/>
            <person name="Guillou S."/>
            <person name="Cros-Aarteil S."/>
            <person name="Calhoun S."/>
            <person name="Haridas S."/>
            <person name="Kuo A."/>
            <person name="Mondo S."/>
            <person name="Pangilinan J."/>
            <person name="Riley R."/>
            <person name="Labutti K."/>
            <person name="Andreopoulos B."/>
            <person name="Lipzen A."/>
            <person name="Chen C."/>
            <person name="Yanf M."/>
            <person name="Daum C."/>
            <person name="Ng V."/>
            <person name="Clum A."/>
            <person name="Ohm R."/>
            <person name="Martin F."/>
            <person name="Silar P."/>
            <person name="Natvig D."/>
            <person name="Lalanne C."/>
            <person name="Gautier V."/>
            <person name="Ament-Velasquez S.L."/>
            <person name="Kruys A."/>
            <person name="Hutchinson M.I."/>
            <person name="Powell A.J."/>
            <person name="Barry K."/>
            <person name="Miller A.N."/>
            <person name="Grigoriev I.V."/>
            <person name="Debuchy R."/>
            <person name="Gladieux P."/>
            <person name="Thoren M.H."/>
            <person name="Johannesson H."/>
        </authorList>
    </citation>
    <scope>NUCLEOTIDE SEQUENCE</scope>
    <source>
        <strain evidence="4">PSN293</strain>
    </source>
</reference>
<proteinExistence type="inferred from homology"/>
<dbReference type="GO" id="GO:0005684">
    <property type="term" value="C:U2-type spliceosomal complex"/>
    <property type="evidence" value="ECO:0007669"/>
    <property type="project" value="TreeGrafter"/>
</dbReference>
<evidence type="ECO:0000256" key="2">
    <source>
        <dbReference type="SAM" id="Coils"/>
    </source>
</evidence>
<dbReference type="PANTHER" id="PTHR12111">
    <property type="entry name" value="SPLICING FACTOR YJU2"/>
    <property type="match status" value="1"/>
</dbReference>